<protein>
    <submittedName>
        <fullName evidence="1">Uncharacterized protein</fullName>
    </submittedName>
</protein>
<dbReference type="RefSeq" id="WP_105350082.1">
    <property type="nucleotide sequence ID" value="NZ_PUIA01000016.1"/>
</dbReference>
<gene>
    <name evidence="1" type="ORF">C5Y96_03150</name>
</gene>
<reference evidence="1 2" key="1">
    <citation type="submission" date="2018-02" db="EMBL/GenBank/DDBJ databases">
        <title>Comparative genomes isolates from brazilian mangrove.</title>
        <authorList>
            <person name="Araujo J.E."/>
            <person name="Taketani R.G."/>
            <person name="Silva M.C.P."/>
            <person name="Loureco M.V."/>
            <person name="Andreote F.D."/>
        </authorList>
    </citation>
    <scope>NUCLEOTIDE SEQUENCE [LARGE SCALE GENOMIC DNA]</scope>
    <source>
        <strain evidence="1 2">HEX-2 MGV</strain>
    </source>
</reference>
<dbReference type="InterPro" id="IPR036390">
    <property type="entry name" value="WH_DNA-bd_sf"/>
</dbReference>
<proteinExistence type="predicted"/>
<dbReference type="Proteomes" id="UP000240009">
    <property type="component" value="Unassembled WGS sequence"/>
</dbReference>
<evidence type="ECO:0000313" key="2">
    <source>
        <dbReference type="Proteomes" id="UP000240009"/>
    </source>
</evidence>
<name>A0A2S8G386_9BACT</name>
<organism evidence="1 2">
    <name type="scientific">Blastopirellula marina</name>
    <dbReference type="NCBI Taxonomy" id="124"/>
    <lineage>
        <taxon>Bacteria</taxon>
        <taxon>Pseudomonadati</taxon>
        <taxon>Planctomycetota</taxon>
        <taxon>Planctomycetia</taxon>
        <taxon>Pirellulales</taxon>
        <taxon>Pirellulaceae</taxon>
        <taxon>Blastopirellula</taxon>
    </lineage>
</organism>
<dbReference type="SUPFAM" id="SSF46785">
    <property type="entry name" value="Winged helix' DNA-binding domain"/>
    <property type="match status" value="1"/>
</dbReference>
<accession>A0A2S8G386</accession>
<evidence type="ECO:0000313" key="1">
    <source>
        <dbReference type="EMBL" id="PQO38883.1"/>
    </source>
</evidence>
<dbReference type="EMBL" id="PUIA01000016">
    <property type="protein sequence ID" value="PQO38883.1"/>
    <property type="molecule type" value="Genomic_DNA"/>
</dbReference>
<comment type="caution">
    <text evidence="1">The sequence shown here is derived from an EMBL/GenBank/DDBJ whole genome shotgun (WGS) entry which is preliminary data.</text>
</comment>
<dbReference type="AlphaFoldDB" id="A0A2S8G386"/>
<sequence length="408" mass="47591">MIPKTKNKRQVAPRKISYSNEIHGFPESDNFSTEELKSNPFAHEDLIESRSLAHEGRKGLVPSKNPWHESPQYRLLSPEEPNTGIWIPRWLGHGIGNANRTRILAWLLWWFDEESTRSRFADRGVERFPGYGRELCRARAKNANHDRCLGTTYTRLAQEVNLSKTTVKGQLQALAERGLIQISRNDSRQHDGDLLITMCGPQLADLYYQFSKDKIAKDEFEENGPHAQRLSRWENDVKDLCKARIKPGWFESNTRRRALNRDSQANFPTSKGTWVPDYLFLICDKKSAPAWVLSQVLWWFSDRVTRDAISLGPRACIKRHRHLWIAKSSRQLNQEIGLPESTVRTSLNYLIGERQLLTFDKWIYDRKRDRSQPMTHLRPNVPVLEQLLSNSDIHDELLDMEMTRLYPY</sequence>